<name>A0A552WSL4_9MICO</name>
<feature type="transmembrane region" description="Helical" evidence="7">
    <location>
        <begin position="259"/>
        <end position="278"/>
    </location>
</feature>
<feature type="transmembrane region" description="Helical" evidence="7">
    <location>
        <begin position="203"/>
        <end position="224"/>
    </location>
</feature>
<dbReference type="AlphaFoldDB" id="A0A552WSL4"/>
<dbReference type="Proteomes" id="UP000318693">
    <property type="component" value="Unassembled WGS sequence"/>
</dbReference>
<evidence type="ECO:0000256" key="1">
    <source>
        <dbReference type="ARBA" id="ARBA00004651"/>
    </source>
</evidence>
<evidence type="ECO:0000313" key="11">
    <source>
        <dbReference type="Proteomes" id="UP000318693"/>
    </source>
</evidence>
<evidence type="ECO:0000256" key="7">
    <source>
        <dbReference type="RuleBase" id="RU363032"/>
    </source>
</evidence>
<evidence type="ECO:0000256" key="5">
    <source>
        <dbReference type="ARBA" id="ARBA00022989"/>
    </source>
</evidence>
<keyword evidence="2 7" id="KW-0813">Transport</keyword>
<feature type="region of interest" description="Disordered" evidence="8">
    <location>
        <begin position="1"/>
        <end position="38"/>
    </location>
</feature>
<evidence type="ECO:0000256" key="2">
    <source>
        <dbReference type="ARBA" id="ARBA00022448"/>
    </source>
</evidence>
<feature type="transmembrane region" description="Helical" evidence="7">
    <location>
        <begin position="46"/>
        <end position="65"/>
    </location>
</feature>
<feature type="domain" description="ABC transmembrane type-1" evidence="9">
    <location>
        <begin position="96"/>
        <end position="277"/>
    </location>
</feature>
<dbReference type="SUPFAM" id="SSF161098">
    <property type="entry name" value="MetI-like"/>
    <property type="match status" value="1"/>
</dbReference>
<dbReference type="PANTHER" id="PTHR30151">
    <property type="entry name" value="ALKANE SULFONATE ABC TRANSPORTER-RELATED, MEMBRANE SUBUNIT"/>
    <property type="match status" value="1"/>
</dbReference>
<evidence type="ECO:0000256" key="8">
    <source>
        <dbReference type="SAM" id="MobiDB-lite"/>
    </source>
</evidence>
<evidence type="ECO:0000256" key="6">
    <source>
        <dbReference type="ARBA" id="ARBA00023136"/>
    </source>
</evidence>
<protein>
    <submittedName>
        <fullName evidence="10">ABC transporter permease subunit</fullName>
    </submittedName>
</protein>
<accession>A0A552WSL4</accession>
<keyword evidence="4 7" id="KW-0812">Transmembrane</keyword>
<proteinExistence type="inferred from homology"/>
<evidence type="ECO:0000313" key="10">
    <source>
        <dbReference type="EMBL" id="TRW45830.1"/>
    </source>
</evidence>
<feature type="transmembrane region" description="Helical" evidence="7">
    <location>
        <begin position="135"/>
        <end position="155"/>
    </location>
</feature>
<organism evidence="10 11">
    <name type="scientific">Georgenia yuyongxinii</name>
    <dbReference type="NCBI Taxonomy" id="2589797"/>
    <lineage>
        <taxon>Bacteria</taxon>
        <taxon>Bacillati</taxon>
        <taxon>Actinomycetota</taxon>
        <taxon>Actinomycetes</taxon>
        <taxon>Micrococcales</taxon>
        <taxon>Bogoriellaceae</taxon>
        <taxon>Georgenia</taxon>
    </lineage>
</organism>
<dbReference type="GO" id="GO:0055085">
    <property type="term" value="P:transmembrane transport"/>
    <property type="evidence" value="ECO:0007669"/>
    <property type="project" value="InterPro"/>
</dbReference>
<dbReference type="InterPro" id="IPR035906">
    <property type="entry name" value="MetI-like_sf"/>
</dbReference>
<reference evidence="10 11" key="1">
    <citation type="submission" date="2019-07" db="EMBL/GenBank/DDBJ databases">
        <title>Georgenia wutianyii sp. nov. and Georgenia *** sp. nov. isolated from plateau pika (Ochotona curzoniae) in the Qinghai-Tibet plateau of China.</title>
        <authorList>
            <person name="Tian Z."/>
        </authorList>
    </citation>
    <scope>NUCLEOTIDE SEQUENCE [LARGE SCALE GENOMIC DNA]</scope>
    <source>
        <strain evidence="10 11">Z446</strain>
    </source>
</reference>
<dbReference type="InterPro" id="IPR000515">
    <property type="entry name" value="MetI-like"/>
</dbReference>
<feature type="transmembrane region" description="Helical" evidence="7">
    <location>
        <begin position="161"/>
        <end position="182"/>
    </location>
</feature>
<keyword evidence="5 7" id="KW-1133">Transmembrane helix</keyword>
<sequence length="294" mass="31585">MSEAHPQVIGDRPPKGAGDHVAAGASPRESDVRAGRSRSGTQLARARAGLAVLGPVAVLAVWWWVAQSASPLTIPQPVDVARRTVDLMFTAESTHTWTSMVRILVAVVLALAIGSGLVFLARLVPVTESLVTKALLPFLNSVPALGWAILGVIWFGVGNSAVIVVVTLILIPFCMVNMWEGMRNLDTGLQEMARSFTRSRTKMLFRIQVPLLMPYVLAAIRLSFSVGWKVALIAEFFGAQSGLGLVMNRARQSFDTPTVFATIVVVLVIVTVVERLVFDPVSQMFARRSGGGAA</sequence>
<dbReference type="Pfam" id="PF00528">
    <property type="entry name" value="BPD_transp_1"/>
    <property type="match status" value="1"/>
</dbReference>
<evidence type="ECO:0000256" key="4">
    <source>
        <dbReference type="ARBA" id="ARBA00022692"/>
    </source>
</evidence>
<dbReference type="CDD" id="cd06261">
    <property type="entry name" value="TM_PBP2"/>
    <property type="match status" value="1"/>
</dbReference>
<feature type="transmembrane region" description="Helical" evidence="7">
    <location>
        <begin position="103"/>
        <end position="123"/>
    </location>
</feature>
<evidence type="ECO:0000256" key="3">
    <source>
        <dbReference type="ARBA" id="ARBA00022475"/>
    </source>
</evidence>
<comment type="caution">
    <text evidence="10">The sequence shown here is derived from an EMBL/GenBank/DDBJ whole genome shotgun (WGS) entry which is preliminary data.</text>
</comment>
<dbReference type="EMBL" id="VJXR01000017">
    <property type="protein sequence ID" value="TRW45830.1"/>
    <property type="molecule type" value="Genomic_DNA"/>
</dbReference>
<keyword evidence="6 7" id="KW-0472">Membrane</keyword>
<dbReference type="Gene3D" id="1.10.3720.10">
    <property type="entry name" value="MetI-like"/>
    <property type="match status" value="1"/>
</dbReference>
<comment type="similarity">
    <text evidence="7">Belongs to the binding-protein-dependent transport system permease family.</text>
</comment>
<keyword evidence="3" id="KW-1003">Cell membrane</keyword>
<dbReference type="PANTHER" id="PTHR30151:SF38">
    <property type="entry name" value="ALIPHATIC SULFONATES TRANSPORT PERMEASE PROTEIN SSUC-RELATED"/>
    <property type="match status" value="1"/>
</dbReference>
<evidence type="ECO:0000259" key="9">
    <source>
        <dbReference type="PROSITE" id="PS50928"/>
    </source>
</evidence>
<dbReference type="GO" id="GO:0005886">
    <property type="term" value="C:plasma membrane"/>
    <property type="evidence" value="ECO:0007669"/>
    <property type="project" value="UniProtKB-SubCell"/>
</dbReference>
<gene>
    <name evidence="10" type="ORF">FJ693_08025</name>
</gene>
<dbReference type="PROSITE" id="PS50928">
    <property type="entry name" value="ABC_TM1"/>
    <property type="match status" value="1"/>
</dbReference>
<keyword evidence="11" id="KW-1185">Reference proteome</keyword>
<dbReference type="RefSeq" id="WP_143418011.1">
    <property type="nucleotide sequence ID" value="NZ_VJXR01000017.1"/>
</dbReference>
<comment type="subcellular location">
    <subcellularLocation>
        <location evidence="1 7">Cell membrane</location>
        <topology evidence="1 7">Multi-pass membrane protein</topology>
    </subcellularLocation>
</comment>